<dbReference type="SUPFAM" id="SSF55021">
    <property type="entry name" value="ACT-like"/>
    <property type="match status" value="1"/>
</dbReference>
<accession>A0A076LK08</accession>
<dbReference type="HOGENOM" id="CLU_183627_0_0_6"/>
<dbReference type="GO" id="GO:0003984">
    <property type="term" value="F:acetolactate synthase activity"/>
    <property type="evidence" value="ECO:0007669"/>
    <property type="project" value="UniProtKB-EC"/>
</dbReference>
<dbReference type="GeneID" id="33939455"/>
<reference evidence="1 2" key="1">
    <citation type="journal article" date="2012" name="PLoS ONE">
        <title>Edwardsiella comparative phylogenomics reveal the new intra/inter-species taxonomic relationships, virulence evolution and niche adaptation mechanisms.</title>
        <authorList>
            <person name="Yang M."/>
            <person name="Lv Y."/>
            <person name="Xiao J."/>
            <person name="Wu H."/>
            <person name="Zheng H."/>
            <person name="Liu Q."/>
            <person name="Zhang Y."/>
            <person name="Wang Q."/>
        </authorList>
    </citation>
    <scope>NUCLEOTIDE SEQUENCE [LARGE SCALE GENOMIC DNA]</scope>
    <source>
        <strain evidence="2">080813</strain>
    </source>
</reference>
<organism evidence="1 2">
    <name type="scientific">Edwardsiella anguillarum ET080813</name>
    <dbReference type="NCBI Taxonomy" id="667120"/>
    <lineage>
        <taxon>Bacteria</taxon>
        <taxon>Pseudomonadati</taxon>
        <taxon>Pseudomonadota</taxon>
        <taxon>Gammaproteobacteria</taxon>
        <taxon>Enterobacterales</taxon>
        <taxon>Hafniaceae</taxon>
        <taxon>Edwardsiella</taxon>
    </lineage>
</organism>
<dbReference type="EMBL" id="CP006664">
    <property type="protein sequence ID" value="AIJ08296.1"/>
    <property type="molecule type" value="Genomic_DNA"/>
</dbReference>
<dbReference type="AlphaFoldDB" id="A0A076LK08"/>
<dbReference type="KEGG" id="ete:ETEE_1849"/>
<sequence length="96" mass="10886">MMQSPSFQHHLAIQARRRPEILERVLRVVRHRGFEIHAMNMAQDSDCDSVSIELTVASTRPVTLLSSQLSKLLDVARVDVSAPRSLRMLPRRQALG</sequence>
<dbReference type="Pfam" id="PF13710">
    <property type="entry name" value="ACT_5"/>
    <property type="match status" value="1"/>
</dbReference>
<dbReference type="Gene3D" id="3.30.70.260">
    <property type="match status" value="1"/>
</dbReference>
<protein>
    <submittedName>
        <fullName evidence="1">Acetolactate synthase small subunit</fullName>
        <ecNumber evidence="1">2.2.1.6</ecNumber>
    </submittedName>
</protein>
<dbReference type="InterPro" id="IPR045865">
    <property type="entry name" value="ACT-like_dom_sf"/>
</dbReference>
<dbReference type="EC" id="2.2.1.6" evidence="1"/>
<proteinExistence type="predicted"/>
<dbReference type="Proteomes" id="UP000028681">
    <property type="component" value="Chromosome"/>
</dbReference>
<dbReference type="NCBIfam" id="NF008362">
    <property type="entry name" value="PRK11152.1"/>
    <property type="match status" value="1"/>
</dbReference>
<gene>
    <name evidence="1" type="primary">ilvM</name>
    <name evidence="1" type="ORF">ETEE_1849</name>
</gene>
<evidence type="ECO:0000313" key="2">
    <source>
        <dbReference type="Proteomes" id="UP000028681"/>
    </source>
</evidence>
<name>A0A076LK08_9GAMM</name>
<evidence type="ECO:0000313" key="1">
    <source>
        <dbReference type="EMBL" id="AIJ08296.1"/>
    </source>
</evidence>
<keyword evidence="1" id="KW-0808">Transferase</keyword>
<dbReference type="RefSeq" id="WP_034164515.1">
    <property type="nucleotide sequence ID" value="NZ_CP006664.1"/>
</dbReference>